<evidence type="ECO:0000313" key="7">
    <source>
        <dbReference type="Proteomes" id="UP000030980"/>
    </source>
</evidence>
<dbReference type="Proteomes" id="UP000030980">
    <property type="component" value="Unassembled WGS sequence"/>
</dbReference>
<dbReference type="GO" id="GO:0046872">
    <property type="term" value="F:metal ion binding"/>
    <property type="evidence" value="ECO:0007669"/>
    <property type="project" value="UniProtKB-KW"/>
</dbReference>
<dbReference type="AlphaFoldDB" id="A0A0B2DDH8"/>
<protein>
    <submittedName>
        <fullName evidence="5 6">Globin</fullName>
    </submittedName>
</protein>
<sequence>MNTATPVFGVGDASYQAAGGQAGLRRLVEDFYRAMDTLPEAACVRQLYPESLELAKDKLATFLSGWLGGPREYAARFGPISIPAFHTRWRVGEEEREAWLACMAWAIARQDYAPAFAEYLLTQLRVPAERVHQASLAARGEQP</sequence>
<dbReference type="Gene3D" id="1.10.490.10">
    <property type="entry name" value="Globins"/>
    <property type="match status" value="1"/>
</dbReference>
<dbReference type="InterPro" id="IPR012292">
    <property type="entry name" value="Globin/Proto"/>
</dbReference>
<dbReference type="GO" id="GO:0020037">
    <property type="term" value="F:heme binding"/>
    <property type="evidence" value="ECO:0007669"/>
    <property type="project" value="InterPro"/>
</dbReference>
<dbReference type="SUPFAM" id="SSF46458">
    <property type="entry name" value="Globin-like"/>
    <property type="match status" value="1"/>
</dbReference>
<dbReference type="EMBL" id="JTAK01000002">
    <property type="protein sequence ID" value="KHO65298.1"/>
    <property type="molecule type" value="Genomic_DNA"/>
</dbReference>
<keyword evidence="2" id="KW-0349">Heme</keyword>
<evidence type="ECO:0000256" key="3">
    <source>
        <dbReference type="ARBA" id="ARBA00022723"/>
    </source>
</evidence>
<dbReference type="Pfam" id="PF01152">
    <property type="entry name" value="Bac_globin"/>
    <property type="match status" value="1"/>
</dbReference>
<dbReference type="GO" id="GO:0019825">
    <property type="term" value="F:oxygen binding"/>
    <property type="evidence" value="ECO:0007669"/>
    <property type="project" value="InterPro"/>
</dbReference>
<evidence type="ECO:0000256" key="1">
    <source>
        <dbReference type="ARBA" id="ARBA00022448"/>
    </source>
</evidence>
<organism evidence="5 7">
    <name type="scientific">Pseudomonas flexibilis</name>
    <dbReference type="NCBI Taxonomy" id="706570"/>
    <lineage>
        <taxon>Bacteria</taxon>
        <taxon>Pseudomonadati</taxon>
        <taxon>Pseudomonadota</taxon>
        <taxon>Gammaproteobacteria</taxon>
        <taxon>Pseudomonadales</taxon>
        <taxon>Pseudomonadaceae</taxon>
        <taxon>Pseudomonas</taxon>
    </lineage>
</organism>
<reference evidence="6 8" key="2">
    <citation type="submission" date="2017-01" db="EMBL/GenBank/DDBJ databases">
        <authorList>
            <person name="Mah S.A."/>
            <person name="Swanson W.J."/>
            <person name="Moy G.W."/>
            <person name="Vacquier V.D."/>
        </authorList>
    </citation>
    <scope>NUCLEOTIDE SEQUENCE [LARGE SCALE GENOMIC DNA]</scope>
    <source>
        <strain evidence="6 8">ATCC 29606</strain>
    </source>
</reference>
<dbReference type="CDD" id="cd14773">
    <property type="entry name" value="TrHb2_PhHbO-like_O"/>
    <property type="match status" value="1"/>
</dbReference>
<dbReference type="PATRIC" id="fig|706570.3.peg.391"/>
<evidence type="ECO:0000313" key="6">
    <source>
        <dbReference type="EMBL" id="SIP91031.1"/>
    </source>
</evidence>
<dbReference type="RefSeq" id="WP_027591646.1">
    <property type="nucleotide sequence ID" value="NZ_FMUP01000001.1"/>
</dbReference>
<evidence type="ECO:0000256" key="2">
    <source>
        <dbReference type="ARBA" id="ARBA00022617"/>
    </source>
</evidence>
<dbReference type="STRING" id="706570.PT85_04190"/>
<dbReference type="OrthoDB" id="9790913at2"/>
<name>A0A0B2DDH8_9PSED</name>
<keyword evidence="1" id="KW-0813">Transport</keyword>
<evidence type="ECO:0000313" key="5">
    <source>
        <dbReference type="EMBL" id="KHO65298.1"/>
    </source>
</evidence>
<accession>A0A0B3BLH4</accession>
<proteinExistence type="predicted"/>
<dbReference type="InterPro" id="IPR009050">
    <property type="entry name" value="Globin-like_sf"/>
</dbReference>
<dbReference type="Proteomes" id="UP000186079">
    <property type="component" value="Unassembled WGS sequence"/>
</dbReference>
<dbReference type="InterPro" id="IPR001486">
    <property type="entry name" value="Hemoglobin_trunc"/>
</dbReference>
<gene>
    <name evidence="5" type="ORF">PT85_04190</name>
    <name evidence="6" type="ORF">SAMN05421672_101272</name>
</gene>
<evidence type="ECO:0000313" key="8">
    <source>
        <dbReference type="Proteomes" id="UP000186079"/>
    </source>
</evidence>
<reference evidence="5 7" key="1">
    <citation type="submission" date="2014-11" db="EMBL/GenBank/DDBJ databases">
        <title>Genome sequence of Pseudomonas tuomuerensis JCM 14085.</title>
        <authorList>
            <person name="Shin S.-K."/>
            <person name="Yi H."/>
        </authorList>
    </citation>
    <scope>NUCLEOTIDE SEQUENCE [LARGE SCALE GENOMIC DNA]</scope>
    <source>
        <strain evidence="5 7">JCM 14085</strain>
    </source>
</reference>
<evidence type="ECO:0000256" key="4">
    <source>
        <dbReference type="ARBA" id="ARBA00023004"/>
    </source>
</evidence>
<accession>A0A0B2DDH8</accession>
<dbReference type="EMBL" id="FTMC01000001">
    <property type="protein sequence ID" value="SIP91031.1"/>
    <property type="molecule type" value="Genomic_DNA"/>
</dbReference>
<keyword evidence="3" id="KW-0479">Metal-binding</keyword>
<keyword evidence="7" id="KW-1185">Reference proteome</keyword>
<keyword evidence="4" id="KW-0408">Iron</keyword>